<name>A0AAW9R9B7_9GAMM</name>
<evidence type="ECO:0000256" key="4">
    <source>
        <dbReference type="HAMAP-Rule" id="MF_00636"/>
    </source>
</evidence>
<dbReference type="Pfam" id="PF03668">
    <property type="entry name" value="RapZ-like_N"/>
    <property type="match status" value="1"/>
</dbReference>
<reference evidence="7 8" key="1">
    <citation type="submission" date="2024-02" db="EMBL/GenBank/DDBJ databases">
        <title>A novel Wenzhouxiangellaceae bacterium, isolated from coastal sediments.</title>
        <authorList>
            <person name="Du Z.-J."/>
            <person name="Ye Y.-Q."/>
            <person name="Zhang X.-Y."/>
        </authorList>
    </citation>
    <scope>NUCLEOTIDE SEQUENCE [LARGE SCALE GENOMIC DNA]</scope>
    <source>
        <strain evidence="7 8">CH-27</strain>
    </source>
</reference>
<feature type="binding site" evidence="4">
    <location>
        <begin position="17"/>
        <end position="24"/>
    </location>
    <ligand>
        <name>ATP</name>
        <dbReference type="ChEBI" id="CHEBI:30616"/>
    </ligand>
</feature>
<keyword evidence="2 4" id="KW-0067">ATP-binding</keyword>
<dbReference type="EMBL" id="JAZHOG010000016">
    <property type="protein sequence ID" value="MEJ8569639.1"/>
    <property type="molecule type" value="Genomic_DNA"/>
</dbReference>
<proteinExistence type="inferred from homology"/>
<dbReference type="Pfam" id="PF22740">
    <property type="entry name" value="PapZ_C"/>
    <property type="match status" value="1"/>
</dbReference>
<dbReference type="PANTHER" id="PTHR30448:SF0">
    <property type="entry name" value="RNASE ADAPTER PROTEIN RAPZ"/>
    <property type="match status" value="1"/>
</dbReference>
<organism evidence="7 8">
    <name type="scientific">Elongatibacter sediminis</name>
    <dbReference type="NCBI Taxonomy" id="3119006"/>
    <lineage>
        <taxon>Bacteria</taxon>
        <taxon>Pseudomonadati</taxon>
        <taxon>Pseudomonadota</taxon>
        <taxon>Gammaproteobacteria</taxon>
        <taxon>Chromatiales</taxon>
        <taxon>Wenzhouxiangellaceae</taxon>
        <taxon>Elongatibacter</taxon>
    </lineage>
</organism>
<protein>
    <submittedName>
        <fullName evidence="7">RNase adapter RapZ</fullName>
    </submittedName>
</protein>
<dbReference type="HAMAP" id="MF_00636">
    <property type="entry name" value="RapZ_like"/>
    <property type="match status" value="1"/>
</dbReference>
<dbReference type="GO" id="GO:0005525">
    <property type="term" value="F:GTP binding"/>
    <property type="evidence" value="ECO:0007669"/>
    <property type="project" value="UniProtKB-UniRule"/>
</dbReference>
<feature type="binding site" evidence="4">
    <location>
        <begin position="68"/>
        <end position="71"/>
    </location>
    <ligand>
        <name>GTP</name>
        <dbReference type="ChEBI" id="CHEBI:37565"/>
    </ligand>
</feature>
<evidence type="ECO:0000259" key="5">
    <source>
        <dbReference type="Pfam" id="PF03668"/>
    </source>
</evidence>
<keyword evidence="3 4" id="KW-0342">GTP-binding</keyword>
<dbReference type="InterPro" id="IPR005337">
    <property type="entry name" value="RapZ-like"/>
</dbReference>
<feature type="domain" description="RapZ C-terminal" evidence="6">
    <location>
        <begin position="172"/>
        <end position="291"/>
    </location>
</feature>
<keyword evidence="1 4" id="KW-0547">Nucleotide-binding</keyword>
<dbReference type="SUPFAM" id="SSF52540">
    <property type="entry name" value="P-loop containing nucleoside triphosphate hydrolases"/>
    <property type="match status" value="1"/>
</dbReference>
<dbReference type="RefSeq" id="WP_354696964.1">
    <property type="nucleotide sequence ID" value="NZ_JAZHOG010000016.1"/>
</dbReference>
<evidence type="ECO:0000313" key="7">
    <source>
        <dbReference type="EMBL" id="MEJ8569639.1"/>
    </source>
</evidence>
<evidence type="ECO:0000256" key="3">
    <source>
        <dbReference type="ARBA" id="ARBA00023134"/>
    </source>
</evidence>
<dbReference type="InterPro" id="IPR053930">
    <property type="entry name" value="RapZ-like_N"/>
</dbReference>
<keyword evidence="8" id="KW-1185">Reference proteome</keyword>
<evidence type="ECO:0000259" key="6">
    <source>
        <dbReference type="Pfam" id="PF22740"/>
    </source>
</evidence>
<gene>
    <name evidence="7" type="primary">rapZ</name>
    <name evidence="7" type="ORF">V3330_18570</name>
</gene>
<comment type="caution">
    <text evidence="7">The sequence shown here is derived from an EMBL/GenBank/DDBJ whole genome shotgun (WGS) entry which is preliminary data.</text>
</comment>
<feature type="domain" description="RapZ-like N-terminal" evidence="5">
    <location>
        <begin position="11"/>
        <end position="165"/>
    </location>
</feature>
<dbReference type="PIRSF" id="PIRSF005052">
    <property type="entry name" value="P-loopkin"/>
    <property type="match status" value="1"/>
</dbReference>
<accession>A0AAW9R9B7</accession>
<evidence type="ECO:0000256" key="1">
    <source>
        <dbReference type="ARBA" id="ARBA00022741"/>
    </source>
</evidence>
<dbReference type="NCBIfam" id="NF003828">
    <property type="entry name" value="PRK05416.1"/>
    <property type="match status" value="1"/>
</dbReference>
<dbReference type="InterPro" id="IPR027417">
    <property type="entry name" value="P-loop_NTPase"/>
</dbReference>
<dbReference type="PANTHER" id="PTHR30448">
    <property type="entry name" value="RNASE ADAPTER PROTEIN RAPZ"/>
    <property type="match status" value="1"/>
</dbReference>
<sequence>MVGLSDETSQQLVLITGLSGGGKTTALHALEDLGYYCVDNLPAALLPDFTAHIRGDPRLYGRVSLGVDARSRGPKLQRIPAWMDEMAGDGLSPRLLFLTADTRTLIKRFSETRRRHPLTRDQHALPAAIEREKQLLEPLKQRADWVLDTSDINIHQLRGQVWKAIGESGQGMTVVLESFAFKKGVPQDVDFVFDARHLPNPYWLDELRGLKGTDDAVAEWLERDSVVHELYEDIRAFLERWLPRVSRSQRSYVTVGIGCTGGRHRSVYLVERLATELRERFSPVVLHHRDLAA</sequence>
<evidence type="ECO:0000313" key="8">
    <source>
        <dbReference type="Proteomes" id="UP001359886"/>
    </source>
</evidence>
<dbReference type="GO" id="GO:0005524">
    <property type="term" value="F:ATP binding"/>
    <property type="evidence" value="ECO:0007669"/>
    <property type="project" value="UniProtKB-UniRule"/>
</dbReference>
<dbReference type="InterPro" id="IPR053931">
    <property type="entry name" value="RapZ_C"/>
</dbReference>
<dbReference type="Proteomes" id="UP001359886">
    <property type="component" value="Unassembled WGS sequence"/>
</dbReference>
<evidence type="ECO:0000256" key="2">
    <source>
        <dbReference type="ARBA" id="ARBA00022840"/>
    </source>
</evidence>
<dbReference type="AlphaFoldDB" id="A0AAW9R9B7"/>